<organism evidence="1 2">
    <name type="scientific">Variovorax paradoxus</name>
    <dbReference type="NCBI Taxonomy" id="34073"/>
    <lineage>
        <taxon>Bacteria</taxon>
        <taxon>Pseudomonadati</taxon>
        <taxon>Pseudomonadota</taxon>
        <taxon>Betaproteobacteria</taxon>
        <taxon>Burkholderiales</taxon>
        <taxon>Comamonadaceae</taxon>
        <taxon>Variovorax</taxon>
    </lineage>
</organism>
<reference evidence="1 2" key="1">
    <citation type="submission" date="2016-03" db="EMBL/GenBank/DDBJ databases">
        <title>Genome sequence of Variovorax paradoxus KB5.</title>
        <authorList>
            <person name="Jeong H."/>
            <person name="Hong C.E."/>
            <person name="Jo S.H."/>
            <person name="Park J.M."/>
        </authorList>
    </citation>
    <scope>NUCLEOTIDE SEQUENCE [LARGE SCALE GENOMIC DNA]</scope>
    <source>
        <strain evidence="1 2">KB5</strain>
    </source>
</reference>
<dbReference type="AlphaFoldDB" id="A0AA91IBZ5"/>
<sequence length="80" mass="9123">MQAGDDVEGIRQVHSAYVCLEKLIVPMQVNEREEIYPTRSEFGALFRLVNEELQRRIDAADSTIGFLRDALSKQVCEPAR</sequence>
<accession>A0AA91IBZ5</accession>
<dbReference type="Proteomes" id="UP000077852">
    <property type="component" value="Unassembled WGS sequence"/>
</dbReference>
<name>A0AA91IBZ5_VARPD</name>
<gene>
    <name evidence="1" type="ORF">A3K87_11730</name>
</gene>
<protein>
    <submittedName>
        <fullName evidence="1">Uncharacterized protein</fullName>
    </submittedName>
</protein>
<evidence type="ECO:0000313" key="1">
    <source>
        <dbReference type="EMBL" id="OAK65546.1"/>
    </source>
</evidence>
<comment type="caution">
    <text evidence="1">The sequence shown here is derived from an EMBL/GenBank/DDBJ whole genome shotgun (WGS) entry which is preliminary data.</text>
</comment>
<dbReference type="EMBL" id="LVHG01000033">
    <property type="protein sequence ID" value="OAK65546.1"/>
    <property type="molecule type" value="Genomic_DNA"/>
</dbReference>
<evidence type="ECO:0000313" key="2">
    <source>
        <dbReference type="Proteomes" id="UP000077852"/>
    </source>
</evidence>
<proteinExistence type="predicted"/>